<comment type="catalytic activity">
    <reaction evidence="30">
        <text>(9Z)-hexadecenoyl-CoA + H2O = S-(9Z-hexadecenoyl)-4'-phosphopantetheine + adenosine 3',5'-bisphosphate + 2 H(+)</text>
        <dbReference type="Rhea" id="RHEA:67540"/>
        <dbReference type="ChEBI" id="CHEBI:15377"/>
        <dbReference type="ChEBI" id="CHEBI:15378"/>
        <dbReference type="ChEBI" id="CHEBI:58343"/>
        <dbReference type="ChEBI" id="CHEBI:61540"/>
        <dbReference type="ChEBI" id="CHEBI:172388"/>
    </reaction>
    <physiologicalReaction direction="left-to-right" evidence="30">
        <dbReference type="Rhea" id="RHEA:67541"/>
    </physiologicalReaction>
</comment>
<dbReference type="OrthoDB" id="1695362at2759"/>
<dbReference type="PROSITE" id="PS51462">
    <property type="entry name" value="NUDIX"/>
    <property type="match status" value="1"/>
</dbReference>
<dbReference type="CTD" id="390916"/>
<keyword evidence="6" id="KW-0460">Magnesium</keyword>
<evidence type="ECO:0000256" key="13">
    <source>
        <dbReference type="ARBA" id="ARBA00047289"/>
    </source>
</evidence>
<comment type="catalytic activity">
    <reaction evidence="20">
        <text>(9Z,12Z)-octadecadienoyl-CoA + H2O = S-(9Z,12Z-octadecadienoyl)-4'-phosphopantetheine + adenosine 3',5'-bisphosphate + 2 H(+)</text>
        <dbReference type="Rhea" id="RHEA:67536"/>
        <dbReference type="ChEBI" id="CHEBI:15377"/>
        <dbReference type="ChEBI" id="CHEBI:15378"/>
        <dbReference type="ChEBI" id="CHEBI:57383"/>
        <dbReference type="ChEBI" id="CHEBI:58343"/>
        <dbReference type="ChEBI" id="CHEBI:172387"/>
    </reaction>
    <physiologicalReaction direction="left-to-right" evidence="20">
        <dbReference type="Rhea" id="RHEA:67537"/>
    </physiologicalReaction>
</comment>
<comment type="catalytic activity">
    <reaction evidence="14">
        <text>malonyl-CoA + H2O = malonyl-4'-phosphopantetheine + adenosine 3',5'-bisphosphate + 2 H(+)</text>
        <dbReference type="Rhea" id="RHEA:67468"/>
        <dbReference type="ChEBI" id="CHEBI:15377"/>
        <dbReference type="ChEBI" id="CHEBI:15378"/>
        <dbReference type="ChEBI" id="CHEBI:57384"/>
        <dbReference type="ChEBI" id="CHEBI:58343"/>
        <dbReference type="ChEBI" id="CHEBI:172363"/>
    </reaction>
    <physiologicalReaction direction="left-to-right" evidence="14">
        <dbReference type="Rhea" id="RHEA:67469"/>
    </physiologicalReaction>
</comment>
<dbReference type="RefSeq" id="XP_004636750.1">
    <property type="nucleotide sequence ID" value="XM_004636693.2"/>
</dbReference>
<proteinExistence type="inferred from homology"/>
<evidence type="ECO:0000256" key="27">
    <source>
        <dbReference type="ARBA" id="ARBA00048882"/>
    </source>
</evidence>
<evidence type="ECO:0000256" key="3">
    <source>
        <dbReference type="ARBA" id="ARBA00005582"/>
    </source>
</evidence>
<comment type="catalytic activity">
    <reaction evidence="25">
        <text>a 5'-end CoA-ribonucleoside in mRNA + H2O = a 5'-end phospho-adenosine-phospho-ribonucleoside in mRNA + (R)-4'-phosphopantetheine + 2 H(+)</text>
        <dbReference type="Rhea" id="RHEA:67592"/>
        <dbReference type="Rhea" id="RHEA-COMP:15719"/>
        <dbReference type="Rhea" id="RHEA-COMP:17276"/>
        <dbReference type="ChEBI" id="CHEBI:15377"/>
        <dbReference type="ChEBI" id="CHEBI:15378"/>
        <dbReference type="ChEBI" id="CHEBI:61723"/>
        <dbReference type="ChEBI" id="CHEBI:144051"/>
        <dbReference type="ChEBI" id="CHEBI:172371"/>
    </reaction>
    <physiologicalReaction direction="left-to-right" evidence="25">
        <dbReference type="Rhea" id="RHEA:67593"/>
    </physiologicalReaction>
</comment>
<comment type="catalytic activity">
    <reaction evidence="18">
        <text>4,8-dimethylnonanoyl-CoA + H2O = S-(4,8-dimethylnonanoyl)-4'-phosphopantetheine + adenosine 3',5'-bisphosphate + 2 H(+)</text>
        <dbReference type="Rhea" id="RHEA:67524"/>
        <dbReference type="ChEBI" id="CHEBI:15377"/>
        <dbReference type="ChEBI" id="CHEBI:15378"/>
        <dbReference type="ChEBI" id="CHEBI:58343"/>
        <dbReference type="ChEBI" id="CHEBI:77061"/>
        <dbReference type="ChEBI" id="CHEBI:172385"/>
    </reaction>
    <physiologicalReaction direction="left-to-right" evidence="18">
        <dbReference type="Rhea" id="RHEA:67525"/>
    </physiologicalReaction>
</comment>
<evidence type="ECO:0000256" key="1">
    <source>
        <dbReference type="ARBA" id="ARBA00001936"/>
    </source>
</evidence>
<comment type="catalytic activity">
    <reaction evidence="23">
        <text>(9Z)-tetradecenoyl-CoA + H2O = S-(9Z-tetradecenoyl)-4'-phosphopantetheine + adenosine 3',5'-bisphosphate + 2 H(+)</text>
        <dbReference type="Rhea" id="RHEA:67544"/>
        <dbReference type="ChEBI" id="CHEBI:15377"/>
        <dbReference type="ChEBI" id="CHEBI:15378"/>
        <dbReference type="ChEBI" id="CHEBI:58343"/>
        <dbReference type="ChEBI" id="CHEBI:65060"/>
        <dbReference type="ChEBI" id="CHEBI:172389"/>
    </reaction>
    <physiologicalReaction direction="left-to-right" evidence="23">
        <dbReference type="Rhea" id="RHEA:67545"/>
    </physiologicalReaction>
</comment>
<evidence type="ECO:0000256" key="18">
    <source>
        <dbReference type="ARBA" id="ARBA00047584"/>
    </source>
</evidence>
<comment type="catalytic activity">
    <reaction evidence="17">
        <text>(6Z)-octenoyl-CoA + H2O = S-(6Z-octenoyl)-4'-phosphopantetheine + adenosine 3',5'-bisphosphate + 2 H(+)</text>
        <dbReference type="Rhea" id="RHEA:67528"/>
        <dbReference type="ChEBI" id="CHEBI:15377"/>
        <dbReference type="ChEBI" id="CHEBI:15378"/>
        <dbReference type="ChEBI" id="CHEBI:58343"/>
        <dbReference type="ChEBI" id="CHEBI:172383"/>
        <dbReference type="ChEBI" id="CHEBI:172384"/>
    </reaction>
    <physiologicalReaction direction="left-to-right" evidence="17">
        <dbReference type="Rhea" id="RHEA:67529"/>
    </physiologicalReaction>
</comment>
<dbReference type="GeneID" id="101591800"/>
<evidence type="ECO:0000256" key="4">
    <source>
        <dbReference type="ARBA" id="ARBA00022723"/>
    </source>
</evidence>
<evidence type="ECO:0000256" key="26">
    <source>
        <dbReference type="ARBA" id="ARBA00048828"/>
    </source>
</evidence>
<evidence type="ECO:0000256" key="24">
    <source>
        <dbReference type="ARBA" id="ARBA00048624"/>
    </source>
</evidence>
<dbReference type="InterPro" id="IPR015797">
    <property type="entry name" value="NUDIX_hydrolase-like_dom_sf"/>
</dbReference>
<dbReference type="EC" id="3.6.1.77" evidence="11"/>
<comment type="catalytic activity">
    <reaction evidence="27">
        <text>an acyl-CoA + H2O = an acyl-4'-phosphopantetheine + adenosine 3',5'-bisphosphate + 2 H(+)</text>
        <dbReference type="Rhea" id="RHEA:50044"/>
        <dbReference type="ChEBI" id="CHEBI:15377"/>
        <dbReference type="ChEBI" id="CHEBI:15378"/>
        <dbReference type="ChEBI" id="CHEBI:58342"/>
        <dbReference type="ChEBI" id="CHEBI:58343"/>
        <dbReference type="ChEBI" id="CHEBI:132023"/>
    </reaction>
    <physiologicalReaction direction="left-to-right" evidence="27">
        <dbReference type="Rhea" id="RHEA:50045"/>
    </physiologicalReaction>
</comment>
<evidence type="ECO:0000256" key="28">
    <source>
        <dbReference type="ARBA" id="ARBA00048961"/>
    </source>
</evidence>
<dbReference type="GO" id="GO:0010945">
    <property type="term" value="F:coenzyme A diphosphatase activity"/>
    <property type="evidence" value="ECO:0007669"/>
    <property type="project" value="UniProtKB-EC"/>
</dbReference>
<evidence type="ECO:0000256" key="8">
    <source>
        <dbReference type="ARBA" id="ARBA00026208"/>
    </source>
</evidence>
<accession>A0A6P3F1Q5</accession>
<feature type="domain" description="Nudix hydrolase" evidence="31">
    <location>
        <begin position="24"/>
        <end position="268"/>
    </location>
</feature>
<keyword evidence="7" id="KW-0464">Manganese</keyword>
<sequence length="380" mass="42864">MSGALRTDQRIWRQAATVVLAAGWKHPGAAASSSLPPAEGFRVLFLQRSKNQKFVPGAHVFPGGVLDAADRSADWLHLFAPHHAPPRFGLGPAPPQRASFPVLSFSRPEGPGGDAAALPDDVALRICAIRETFEESGVLLLRRRSAGQIPESRGSTPEPDCALEPPPDVSTWRTRVRGDARHFLDLCAHLDCTPNIWALHDWSGWLTPFTGEKRHRFDTNFFVCCLREPPRIQIDLAEVVDYKWSSPSEATESFLSKEIWLAPPQFYEIRRLEKFASLSNLHKFCLEYALEGAEKWLPIICVTADGIIQLYPGDELYLEDSDFIEKVLPTKKKTEEIMKEGKKLHRLVQHHSHYYSIHVTIQSKGKHIYPRNYVVNKSHL</sequence>
<evidence type="ECO:0000256" key="22">
    <source>
        <dbReference type="ARBA" id="ARBA00048360"/>
    </source>
</evidence>
<dbReference type="AlphaFoldDB" id="A0A6P3F1Q5"/>
<comment type="catalytic activity">
    <reaction evidence="16">
        <text>hexanoyl-CoA + H2O = hexanoyl-4'-phosphopantetheine + adenosine 3',5'-bisphosphate + 2 H(+)</text>
        <dbReference type="Rhea" id="RHEA:49980"/>
        <dbReference type="ChEBI" id="CHEBI:15377"/>
        <dbReference type="ChEBI" id="CHEBI:15378"/>
        <dbReference type="ChEBI" id="CHEBI:58343"/>
        <dbReference type="ChEBI" id="CHEBI:62620"/>
        <dbReference type="ChEBI" id="CHEBI:132012"/>
    </reaction>
    <physiologicalReaction direction="left-to-right" evidence="16">
        <dbReference type="Rhea" id="RHEA:49981"/>
    </physiologicalReaction>
</comment>
<evidence type="ECO:0000313" key="33">
    <source>
        <dbReference type="RefSeq" id="XP_004636750.1"/>
    </source>
</evidence>
<comment type="catalytic activity">
    <reaction evidence="28">
        <text>choloyl-CoA + H2O = S-choloyl-4'-phosphopantetheine + adenosine 3',5'-bisphosphate + 2 H(+)</text>
        <dbReference type="Rhea" id="RHEA:50036"/>
        <dbReference type="ChEBI" id="CHEBI:15377"/>
        <dbReference type="ChEBI" id="CHEBI:15378"/>
        <dbReference type="ChEBI" id="CHEBI:57373"/>
        <dbReference type="ChEBI" id="CHEBI:58343"/>
        <dbReference type="ChEBI" id="CHEBI:132020"/>
    </reaction>
    <physiologicalReaction direction="left-to-right" evidence="28">
        <dbReference type="Rhea" id="RHEA:50037"/>
    </physiologicalReaction>
</comment>
<comment type="catalytic activity">
    <reaction evidence="19">
        <text>propanoyl-CoA + H2O = propanoyl-4'-phosphopantetheine + adenosine 3',5'-bisphosphate + 2 H(+)</text>
        <dbReference type="Rhea" id="RHEA:67464"/>
        <dbReference type="ChEBI" id="CHEBI:15377"/>
        <dbReference type="ChEBI" id="CHEBI:15378"/>
        <dbReference type="ChEBI" id="CHEBI:57392"/>
        <dbReference type="ChEBI" id="CHEBI:58343"/>
        <dbReference type="ChEBI" id="CHEBI:172362"/>
    </reaction>
    <physiologicalReaction direction="left-to-right" evidence="19">
        <dbReference type="Rhea" id="RHEA:67465"/>
    </physiologicalReaction>
</comment>
<comment type="catalytic activity">
    <reaction evidence="22">
        <text>(9Z,12Z,15Z)-octadecatrienoyl-CoA + H2O = S-(9Z,12Z,15Z-octadecatrienoyl)-4'-phosphopantetheine + adenosine 3',5'-bisphosphate + 2 H(+)</text>
        <dbReference type="Rhea" id="RHEA:67532"/>
        <dbReference type="ChEBI" id="CHEBI:15377"/>
        <dbReference type="ChEBI" id="CHEBI:15378"/>
        <dbReference type="ChEBI" id="CHEBI:58343"/>
        <dbReference type="ChEBI" id="CHEBI:74034"/>
        <dbReference type="ChEBI" id="CHEBI:172386"/>
    </reaction>
    <physiologicalReaction direction="left-to-right" evidence="22">
        <dbReference type="Rhea" id="RHEA:67533"/>
    </physiologicalReaction>
</comment>
<comment type="cofactor">
    <cofactor evidence="2">
        <name>Mg(2+)</name>
        <dbReference type="ChEBI" id="CHEBI:18420"/>
    </cofactor>
</comment>
<evidence type="ECO:0000256" key="29">
    <source>
        <dbReference type="ARBA" id="ARBA00049284"/>
    </source>
</evidence>
<evidence type="ECO:0000256" key="9">
    <source>
        <dbReference type="ARBA" id="ARBA00031193"/>
    </source>
</evidence>
<comment type="catalytic activity">
    <reaction evidence="24">
        <text>succinyl-CoA + H2O = succinyl-4'-phosphopantetheine + adenosine 3',5'-bisphosphate + 2 H(+)</text>
        <dbReference type="Rhea" id="RHEA:67472"/>
        <dbReference type="ChEBI" id="CHEBI:15377"/>
        <dbReference type="ChEBI" id="CHEBI:15378"/>
        <dbReference type="ChEBI" id="CHEBI:57292"/>
        <dbReference type="ChEBI" id="CHEBI:58343"/>
        <dbReference type="ChEBI" id="CHEBI:172364"/>
    </reaction>
    <physiologicalReaction direction="left-to-right" evidence="24">
        <dbReference type="Rhea" id="RHEA:67473"/>
    </physiologicalReaction>
</comment>
<evidence type="ECO:0000256" key="21">
    <source>
        <dbReference type="ARBA" id="ARBA00047757"/>
    </source>
</evidence>
<evidence type="ECO:0000259" key="31">
    <source>
        <dbReference type="PROSITE" id="PS51462"/>
    </source>
</evidence>
<gene>
    <name evidence="33" type="primary">Nudt19</name>
</gene>
<dbReference type="PANTHER" id="PTHR12318">
    <property type="entry name" value="TESTOSTERONE-REGULATED PROTEIN RP2"/>
    <property type="match status" value="1"/>
</dbReference>
<comment type="catalytic activity">
    <reaction evidence="26">
        <text>hexadecanoyl-CoA + H2O = S-hexadecanoyl-4'-phosphopantetheine + adenosine 3',5'-bisphosphate + 2 H(+)</text>
        <dbReference type="Rhea" id="RHEA:50032"/>
        <dbReference type="ChEBI" id="CHEBI:15377"/>
        <dbReference type="ChEBI" id="CHEBI:15378"/>
        <dbReference type="ChEBI" id="CHEBI:57379"/>
        <dbReference type="ChEBI" id="CHEBI:58343"/>
        <dbReference type="ChEBI" id="CHEBI:132018"/>
    </reaction>
    <physiologicalReaction direction="left-to-right" evidence="26">
        <dbReference type="Rhea" id="RHEA:50033"/>
    </physiologicalReaction>
</comment>
<comment type="catalytic activity">
    <reaction evidence="15">
        <text>tetradecanoyl-CoA + H2O = tetradecanoyl-4'-phosphopantetheine + adenosine 3',5'-bisphosphate + 2 H(+)</text>
        <dbReference type="Rhea" id="RHEA:50028"/>
        <dbReference type="ChEBI" id="CHEBI:15377"/>
        <dbReference type="ChEBI" id="CHEBI:15378"/>
        <dbReference type="ChEBI" id="CHEBI:57385"/>
        <dbReference type="ChEBI" id="CHEBI:58343"/>
        <dbReference type="ChEBI" id="CHEBI:132017"/>
    </reaction>
    <physiologicalReaction direction="left-to-right" evidence="15">
        <dbReference type="Rhea" id="RHEA:50029"/>
    </physiologicalReaction>
</comment>
<evidence type="ECO:0000256" key="25">
    <source>
        <dbReference type="ARBA" id="ARBA00048667"/>
    </source>
</evidence>
<keyword evidence="4" id="KW-0479">Metal-binding</keyword>
<evidence type="ECO:0000313" key="32">
    <source>
        <dbReference type="Proteomes" id="UP000515203"/>
    </source>
</evidence>
<protein>
    <recommendedName>
        <fullName evidence="8">Acyl-coenzyme A diphosphatase NUDT19</fullName>
        <ecNumber evidence="11">3.6.1.77</ecNumber>
    </recommendedName>
    <alternativeName>
        <fullName evidence="9">Nucleoside diphosphate-linked moiety X motif 19</fullName>
    </alternativeName>
</protein>
<evidence type="ECO:0000256" key="2">
    <source>
        <dbReference type="ARBA" id="ARBA00001946"/>
    </source>
</evidence>
<evidence type="ECO:0000256" key="20">
    <source>
        <dbReference type="ARBA" id="ARBA00047708"/>
    </source>
</evidence>
<dbReference type="SUPFAM" id="SSF55811">
    <property type="entry name" value="Nudix"/>
    <property type="match status" value="1"/>
</dbReference>
<reference evidence="33" key="1">
    <citation type="submission" date="2025-08" db="UniProtKB">
        <authorList>
            <consortium name="RefSeq"/>
        </authorList>
    </citation>
    <scope>IDENTIFICATION</scope>
</reference>
<dbReference type="PANTHER" id="PTHR12318:SF0">
    <property type="entry name" value="ACYL-COENZYME A DIPHOSPHATASE NUDT19"/>
    <property type="match status" value="1"/>
</dbReference>
<dbReference type="InterPro" id="IPR000086">
    <property type="entry name" value="NUDIX_hydrolase_dom"/>
</dbReference>
<keyword evidence="32" id="KW-1185">Reference proteome</keyword>
<name>A0A6P3F1Q5_OCTDE</name>
<comment type="catalytic activity">
    <reaction evidence="29">
        <text>butanoyl-CoA + H2O = S-butanoyl-4'-phosphopantetheine + adenosine 3',5'-bisphosphate + 2 H(+)</text>
        <dbReference type="Rhea" id="RHEA:49976"/>
        <dbReference type="ChEBI" id="CHEBI:15377"/>
        <dbReference type="ChEBI" id="CHEBI:15378"/>
        <dbReference type="ChEBI" id="CHEBI:57371"/>
        <dbReference type="ChEBI" id="CHEBI:58343"/>
        <dbReference type="ChEBI" id="CHEBI:132011"/>
    </reaction>
    <physiologicalReaction direction="left-to-right" evidence="29">
        <dbReference type="Rhea" id="RHEA:49977"/>
    </physiologicalReaction>
</comment>
<evidence type="ECO:0000256" key="14">
    <source>
        <dbReference type="ARBA" id="ARBA00047369"/>
    </source>
</evidence>
<comment type="function">
    <text evidence="12">Fatty acyl-coenzyme A (CoA) diphosphatase that hydrolyzes fatty acyl-CoA to yield acyl-4'-phosphopantetheine and adenosine 3',5'-bisphosphate. Mediates the hydrolysis of a wide range of CoA esters, including choloyl-CoA and branched-chain fatty-acyl-CoA esters and at low substrate concentrations medium and long-chain fatty-acyl-CoA esters are the primary substrates. Highest activity seen with medium-chain acyl-CoA esters and higher rates of activity seen with the unsaturated acyl-CoA esters compared with the saturated esters. Exhibits decapping activity towards dpCoA-capped RNAs in vitro.</text>
</comment>
<dbReference type="CDD" id="cd18870">
    <property type="entry name" value="NUDIX_AcylCoAdiphos_Nudt19"/>
    <property type="match status" value="1"/>
</dbReference>
<comment type="similarity">
    <text evidence="3">Belongs to the Nudix hydrolase family.</text>
</comment>
<evidence type="ECO:0000256" key="17">
    <source>
        <dbReference type="ARBA" id="ARBA00047511"/>
    </source>
</evidence>
<evidence type="ECO:0000256" key="30">
    <source>
        <dbReference type="ARBA" id="ARBA00049403"/>
    </source>
</evidence>
<evidence type="ECO:0000256" key="12">
    <source>
        <dbReference type="ARBA" id="ARBA00045809"/>
    </source>
</evidence>
<evidence type="ECO:0000256" key="23">
    <source>
        <dbReference type="ARBA" id="ARBA00048413"/>
    </source>
</evidence>
<evidence type="ECO:0000256" key="5">
    <source>
        <dbReference type="ARBA" id="ARBA00022801"/>
    </source>
</evidence>
<comment type="cofactor">
    <cofactor evidence="1">
        <name>Mn(2+)</name>
        <dbReference type="ChEBI" id="CHEBI:29035"/>
    </cofactor>
</comment>
<comment type="catalytic activity">
    <reaction evidence="10">
        <text>CoA + H2O = (R)-4'-phosphopantetheine + adenosine 3',5'-bisphosphate + 2 H(+)</text>
        <dbReference type="Rhea" id="RHEA:64988"/>
        <dbReference type="ChEBI" id="CHEBI:15377"/>
        <dbReference type="ChEBI" id="CHEBI:15378"/>
        <dbReference type="ChEBI" id="CHEBI:57287"/>
        <dbReference type="ChEBI" id="CHEBI:58343"/>
        <dbReference type="ChEBI" id="CHEBI:61723"/>
        <dbReference type="EC" id="3.6.1.77"/>
    </reaction>
    <physiologicalReaction direction="left-to-right" evidence="10">
        <dbReference type="Rhea" id="RHEA:64989"/>
    </physiologicalReaction>
</comment>
<dbReference type="Gene3D" id="3.90.79.10">
    <property type="entry name" value="Nucleoside Triphosphate Pyrophosphohydrolase"/>
    <property type="match status" value="1"/>
</dbReference>
<organism evidence="32 33">
    <name type="scientific">Octodon degus</name>
    <name type="common">Degu</name>
    <name type="synonym">Sciurus degus</name>
    <dbReference type="NCBI Taxonomy" id="10160"/>
    <lineage>
        <taxon>Eukaryota</taxon>
        <taxon>Metazoa</taxon>
        <taxon>Chordata</taxon>
        <taxon>Craniata</taxon>
        <taxon>Vertebrata</taxon>
        <taxon>Euteleostomi</taxon>
        <taxon>Mammalia</taxon>
        <taxon>Eutheria</taxon>
        <taxon>Euarchontoglires</taxon>
        <taxon>Glires</taxon>
        <taxon>Rodentia</taxon>
        <taxon>Hystricomorpha</taxon>
        <taxon>Octodontidae</taxon>
        <taxon>Octodon</taxon>
    </lineage>
</organism>
<evidence type="ECO:0000256" key="7">
    <source>
        <dbReference type="ARBA" id="ARBA00023211"/>
    </source>
</evidence>
<dbReference type="FunCoup" id="A0A6P3F1Q5">
    <property type="interactions" value="995"/>
</dbReference>
<evidence type="ECO:0000256" key="6">
    <source>
        <dbReference type="ARBA" id="ARBA00022842"/>
    </source>
</evidence>
<evidence type="ECO:0000256" key="15">
    <source>
        <dbReference type="ARBA" id="ARBA00047403"/>
    </source>
</evidence>
<dbReference type="Proteomes" id="UP000515203">
    <property type="component" value="Unplaced"/>
</dbReference>
<dbReference type="InParanoid" id="A0A6P3F1Q5"/>
<evidence type="ECO:0000256" key="10">
    <source>
        <dbReference type="ARBA" id="ARBA00044908"/>
    </source>
</evidence>
<evidence type="ECO:0000256" key="16">
    <source>
        <dbReference type="ARBA" id="ARBA00047466"/>
    </source>
</evidence>
<evidence type="ECO:0000256" key="19">
    <source>
        <dbReference type="ARBA" id="ARBA00047666"/>
    </source>
</evidence>
<evidence type="ECO:0000256" key="11">
    <source>
        <dbReference type="ARBA" id="ARBA00044967"/>
    </source>
</evidence>
<keyword evidence="5" id="KW-0378">Hydrolase</keyword>
<dbReference type="GO" id="GO:0005739">
    <property type="term" value="C:mitochondrion"/>
    <property type="evidence" value="ECO:0007669"/>
    <property type="project" value="TreeGrafter"/>
</dbReference>
<comment type="catalytic activity">
    <reaction evidence="21">
        <text>dodecanoyl-CoA + H2O = S-dodecanoyl-4'-phosphopantetheine + adenosine 3',5'-bisphosphate + 2 H(+)</text>
        <dbReference type="Rhea" id="RHEA:50024"/>
        <dbReference type="ChEBI" id="CHEBI:15377"/>
        <dbReference type="ChEBI" id="CHEBI:15378"/>
        <dbReference type="ChEBI" id="CHEBI:57375"/>
        <dbReference type="ChEBI" id="CHEBI:58343"/>
        <dbReference type="ChEBI" id="CHEBI:132015"/>
    </reaction>
    <physiologicalReaction direction="left-to-right" evidence="21">
        <dbReference type="Rhea" id="RHEA:50025"/>
    </physiologicalReaction>
</comment>
<comment type="catalytic activity">
    <reaction evidence="13">
        <text>octanoyl-CoA + H2O = S-octanoyl-4'-phosphopantetheine + adenosine 3',5'-bisphosphate + 2 H(+)</text>
        <dbReference type="Rhea" id="RHEA:50016"/>
        <dbReference type="ChEBI" id="CHEBI:15377"/>
        <dbReference type="ChEBI" id="CHEBI:15378"/>
        <dbReference type="ChEBI" id="CHEBI:57386"/>
        <dbReference type="ChEBI" id="CHEBI:58343"/>
        <dbReference type="ChEBI" id="CHEBI:132013"/>
    </reaction>
    <physiologicalReaction direction="left-to-right" evidence="13">
        <dbReference type="Rhea" id="RHEA:50017"/>
    </physiologicalReaction>
</comment>
<dbReference type="GO" id="GO:0046872">
    <property type="term" value="F:metal ion binding"/>
    <property type="evidence" value="ECO:0007669"/>
    <property type="project" value="UniProtKB-KW"/>
</dbReference>
<dbReference type="InterPro" id="IPR039121">
    <property type="entry name" value="NUDT19"/>
</dbReference>